<evidence type="ECO:0000256" key="5">
    <source>
        <dbReference type="ARBA" id="ARBA00023146"/>
    </source>
</evidence>
<evidence type="ECO:0000256" key="6">
    <source>
        <dbReference type="ARBA" id="ARBA00047639"/>
    </source>
</evidence>
<dbReference type="CDD" id="cd00773">
    <property type="entry name" value="HisRS-like_core"/>
    <property type="match status" value="1"/>
</dbReference>
<dbReference type="Pfam" id="PF13393">
    <property type="entry name" value="tRNA-synt_His"/>
    <property type="match status" value="2"/>
</dbReference>
<dbReference type="NCBIfam" id="TIGR00442">
    <property type="entry name" value="hisS"/>
    <property type="match status" value="1"/>
</dbReference>
<feature type="binding site" evidence="8">
    <location>
        <begin position="80"/>
        <end position="82"/>
    </location>
    <ligand>
        <name>L-histidine</name>
        <dbReference type="ChEBI" id="CHEBI:57595"/>
    </ligand>
</feature>
<keyword evidence="7" id="KW-0436">Ligase</keyword>
<dbReference type="HAMAP" id="MF_00127">
    <property type="entry name" value="His_tRNA_synth"/>
    <property type="match status" value="1"/>
</dbReference>
<name>A0A6I6CIK8_9MOLU</name>
<evidence type="ECO:0000256" key="2">
    <source>
        <dbReference type="ARBA" id="ARBA00022490"/>
    </source>
</evidence>
<evidence type="ECO:0000256" key="1">
    <source>
        <dbReference type="ARBA" id="ARBA00008226"/>
    </source>
</evidence>
<protein>
    <recommendedName>
        <fullName evidence="7">Histidine--tRNA ligase</fullName>
        <ecNumber evidence="7">6.1.1.21</ecNumber>
    </recommendedName>
    <alternativeName>
        <fullName evidence="7">Histidyl-tRNA synthetase</fullName>
        <shortName evidence="7">HisRS</shortName>
    </alternativeName>
</protein>
<keyword evidence="11" id="KW-1185">Reference proteome</keyword>
<feature type="binding site" evidence="8">
    <location>
        <position position="112"/>
    </location>
    <ligand>
        <name>L-histidine</name>
        <dbReference type="ChEBI" id="CHEBI:57595"/>
    </ligand>
</feature>
<evidence type="ECO:0000256" key="7">
    <source>
        <dbReference type="HAMAP-Rule" id="MF_00127"/>
    </source>
</evidence>
<gene>
    <name evidence="7 10" type="primary">hisS</name>
    <name evidence="10" type="ORF">STABA_v1c05300</name>
</gene>
<dbReference type="KEGG" id="stab:STABA_v1c05300"/>
<keyword evidence="2 7" id="KW-0963">Cytoplasm</keyword>
<feature type="domain" description="Aminoacyl-transfer RNA synthetases class-II family profile" evidence="9">
    <location>
        <begin position="22"/>
        <end position="307"/>
    </location>
</feature>
<dbReference type="InterPro" id="IPR006195">
    <property type="entry name" value="aa-tRNA-synth_II"/>
</dbReference>
<keyword evidence="5 7" id="KW-0030">Aminoacyl-tRNA synthetase</keyword>
<keyword evidence="3 7" id="KW-0547">Nucleotide-binding</keyword>
<comment type="subunit">
    <text evidence="7">Homodimer.</text>
</comment>
<sequence>MIQKPRGTEDLVDKKVKEFFALELILRNIADLYNYREIRTPYFESADLFLRSVGQDTDIVSKEMYIFNDKKNRQLALRPEGTAPTVRSILENKMYINENLPLKLFYFGSMFRYERPQNGRQRQFNTFGVEMFGPKSPEADSETICLAVHVLKTIGIENFNVHLNYLVGEEQRKIYIKDLKDQLSSFELCDDCKERLEKNPLRVLDCKVDQDKFKNIKDMKEYLSDEDKKYYNDLKINLKNIDIKIIENKNLVRGLDYYTGFVFEIKDNNDLTLIGGGRYDKLVNELGNVDLPAAGWGMGVERIILSLEKQNIFLSEENYLDAYIVTLSSKSKQFANILMLMLRSAGLKVDGDFMNRSMKSAFKQAEKNNSKNIIIIGDNELKENNVVIKNQQTKDEKKVLFQDIVDYLMKGN</sequence>
<feature type="binding site" evidence="8">
    <location>
        <begin position="257"/>
        <end position="258"/>
    </location>
    <ligand>
        <name>L-histidine</name>
        <dbReference type="ChEBI" id="CHEBI:57595"/>
    </ligand>
</feature>
<keyword evidence="7" id="KW-0648">Protein biosynthesis</keyword>
<dbReference type="PIRSF" id="PIRSF001549">
    <property type="entry name" value="His-tRNA_synth"/>
    <property type="match status" value="1"/>
</dbReference>
<reference evidence="10 11" key="1">
    <citation type="submission" date="2019-11" db="EMBL/GenBank/DDBJ databases">
        <title>Complete genome sequence of Spiroplasma tabanidicola TAUS-1 (DSM 22603).</title>
        <authorList>
            <person name="Huang C.-T."/>
            <person name="Lin Y.-C."/>
            <person name="Kuo C.-H."/>
        </authorList>
    </citation>
    <scope>NUCLEOTIDE SEQUENCE [LARGE SCALE GENOMIC DNA]</scope>
    <source>
        <strain evidence="10 11">TAUS-1</strain>
    </source>
</reference>
<comment type="similarity">
    <text evidence="1 7">Belongs to the class-II aminoacyl-tRNA synthetase family.</text>
</comment>
<dbReference type="Proteomes" id="UP000424468">
    <property type="component" value="Chromosome"/>
</dbReference>
<proteinExistence type="inferred from homology"/>
<dbReference type="PANTHER" id="PTHR43707">
    <property type="entry name" value="HISTIDYL-TRNA SYNTHETASE"/>
    <property type="match status" value="1"/>
</dbReference>
<comment type="catalytic activity">
    <reaction evidence="6 7">
        <text>tRNA(His) + L-histidine + ATP = L-histidyl-tRNA(His) + AMP + diphosphate + H(+)</text>
        <dbReference type="Rhea" id="RHEA:17313"/>
        <dbReference type="Rhea" id="RHEA-COMP:9665"/>
        <dbReference type="Rhea" id="RHEA-COMP:9689"/>
        <dbReference type="ChEBI" id="CHEBI:15378"/>
        <dbReference type="ChEBI" id="CHEBI:30616"/>
        <dbReference type="ChEBI" id="CHEBI:33019"/>
        <dbReference type="ChEBI" id="CHEBI:57595"/>
        <dbReference type="ChEBI" id="CHEBI:78442"/>
        <dbReference type="ChEBI" id="CHEBI:78527"/>
        <dbReference type="ChEBI" id="CHEBI:456215"/>
        <dbReference type="EC" id="6.1.1.21"/>
    </reaction>
</comment>
<evidence type="ECO:0000313" key="11">
    <source>
        <dbReference type="Proteomes" id="UP000424468"/>
    </source>
</evidence>
<dbReference type="RefSeq" id="WP_246157346.1">
    <property type="nucleotide sequence ID" value="NZ_CP046276.1"/>
</dbReference>
<dbReference type="PANTHER" id="PTHR43707:SF1">
    <property type="entry name" value="HISTIDINE--TRNA LIGASE, MITOCHONDRIAL-RELATED"/>
    <property type="match status" value="1"/>
</dbReference>
<dbReference type="InterPro" id="IPR015807">
    <property type="entry name" value="His-tRNA-ligase"/>
</dbReference>
<dbReference type="InterPro" id="IPR004154">
    <property type="entry name" value="Anticodon-bd"/>
</dbReference>
<dbReference type="GO" id="GO:0005524">
    <property type="term" value="F:ATP binding"/>
    <property type="evidence" value="ECO:0007669"/>
    <property type="project" value="UniProtKB-UniRule"/>
</dbReference>
<dbReference type="Gene3D" id="3.40.50.800">
    <property type="entry name" value="Anticodon-binding domain"/>
    <property type="match status" value="1"/>
</dbReference>
<dbReference type="GO" id="GO:0005737">
    <property type="term" value="C:cytoplasm"/>
    <property type="evidence" value="ECO:0007669"/>
    <property type="project" value="UniProtKB-SubCell"/>
</dbReference>
<dbReference type="AlphaFoldDB" id="A0A6I6CIK8"/>
<evidence type="ECO:0000256" key="8">
    <source>
        <dbReference type="PIRSR" id="PIRSR001549-1"/>
    </source>
</evidence>
<dbReference type="Pfam" id="PF03129">
    <property type="entry name" value="HGTP_anticodon"/>
    <property type="match status" value="1"/>
</dbReference>
<evidence type="ECO:0000259" key="9">
    <source>
        <dbReference type="PROSITE" id="PS50862"/>
    </source>
</evidence>
<dbReference type="GO" id="GO:0004821">
    <property type="term" value="F:histidine-tRNA ligase activity"/>
    <property type="evidence" value="ECO:0007669"/>
    <property type="project" value="UniProtKB-UniRule"/>
</dbReference>
<dbReference type="PROSITE" id="PS50862">
    <property type="entry name" value="AA_TRNA_LIGASE_II"/>
    <property type="match status" value="1"/>
</dbReference>
<feature type="binding site" evidence="8">
    <location>
        <position position="253"/>
    </location>
    <ligand>
        <name>L-histidine</name>
        <dbReference type="ChEBI" id="CHEBI:57595"/>
    </ligand>
</feature>
<dbReference type="EMBL" id="CP046276">
    <property type="protein sequence ID" value="QGS51893.1"/>
    <property type="molecule type" value="Genomic_DNA"/>
</dbReference>
<organism evidence="10 11">
    <name type="scientific">Spiroplasma tabanidicola</name>
    <dbReference type="NCBI Taxonomy" id="324079"/>
    <lineage>
        <taxon>Bacteria</taxon>
        <taxon>Bacillati</taxon>
        <taxon>Mycoplasmatota</taxon>
        <taxon>Mollicutes</taxon>
        <taxon>Entomoplasmatales</taxon>
        <taxon>Spiroplasmataceae</taxon>
        <taxon>Spiroplasma</taxon>
    </lineage>
</organism>
<dbReference type="EC" id="6.1.1.21" evidence="7"/>
<dbReference type="InterPro" id="IPR041715">
    <property type="entry name" value="HisRS-like_core"/>
</dbReference>
<dbReference type="InterPro" id="IPR045864">
    <property type="entry name" value="aa-tRNA-synth_II/BPL/LPL"/>
</dbReference>
<evidence type="ECO:0000256" key="3">
    <source>
        <dbReference type="ARBA" id="ARBA00022741"/>
    </source>
</evidence>
<evidence type="ECO:0000256" key="4">
    <source>
        <dbReference type="ARBA" id="ARBA00022840"/>
    </source>
</evidence>
<dbReference type="Gene3D" id="3.30.930.10">
    <property type="entry name" value="Bira Bifunctional Protein, Domain 2"/>
    <property type="match status" value="1"/>
</dbReference>
<dbReference type="SUPFAM" id="SSF55681">
    <property type="entry name" value="Class II aaRS and biotin synthetases"/>
    <property type="match status" value="1"/>
</dbReference>
<comment type="subcellular location">
    <subcellularLocation>
        <location evidence="7">Cytoplasm</location>
    </subcellularLocation>
</comment>
<dbReference type="SUPFAM" id="SSF52954">
    <property type="entry name" value="Class II aaRS ABD-related"/>
    <property type="match status" value="1"/>
</dbReference>
<dbReference type="InterPro" id="IPR036621">
    <property type="entry name" value="Anticodon-bd_dom_sf"/>
</dbReference>
<evidence type="ECO:0000313" key="10">
    <source>
        <dbReference type="EMBL" id="QGS51893.1"/>
    </source>
</evidence>
<keyword evidence="4 7" id="KW-0067">ATP-binding</keyword>
<dbReference type="GO" id="GO:0006427">
    <property type="term" value="P:histidyl-tRNA aminoacylation"/>
    <property type="evidence" value="ECO:0007669"/>
    <property type="project" value="UniProtKB-UniRule"/>
</dbReference>
<accession>A0A6I6CIK8</accession>
<feature type="binding site" evidence="8">
    <location>
        <position position="130"/>
    </location>
    <ligand>
        <name>L-histidine</name>
        <dbReference type="ChEBI" id="CHEBI:57595"/>
    </ligand>
</feature>
<dbReference type="InterPro" id="IPR004516">
    <property type="entry name" value="HisRS/HisZ"/>
</dbReference>